<dbReference type="EMBL" id="JADCUA010000001">
    <property type="protein sequence ID" value="KAH9843683.1"/>
    <property type="molecule type" value="Genomic_DNA"/>
</dbReference>
<dbReference type="PROSITE" id="PS51158">
    <property type="entry name" value="ALPHA_KINASE"/>
    <property type="match status" value="1"/>
</dbReference>
<evidence type="ECO:0000256" key="3">
    <source>
        <dbReference type="ARBA" id="ARBA00022777"/>
    </source>
</evidence>
<feature type="domain" description="Alpha-type protein kinase" evidence="5">
    <location>
        <begin position="414"/>
        <end position="488"/>
    </location>
</feature>
<organism evidence="6 7">
    <name type="scientific">Rhodofomes roseus</name>
    <dbReference type="NCBI Taxonomy" id="34475"/>
    <lineage>
        <taxon>Eukaryota</taxon>
        <taxon>Fungi</taxon>
        <taxon>Dikarya</taxon>
        <taxon>Basidiomycota</taxon>
        <taxon>Agaricomycotina</taxon>
        <taxon>Agaricomycetes</taxon>
        <taxon>Polyporales</taxon>
        <taxon>Rhodofomes</taxon>
    </lineage>
</organism>
<name>A0ABQ8KXC5_9APHY</name>
<keyword evidence="1" id="KW-0723">Serine/threonine-protein kinase</keyword>
<evidence type="ECO:0000259" key="5">
    <source>
        <dbReference type="PROSITE" id="PS51158"/>
    </source>
</evidence>
<evidence type="ECO:0000313" key="7">
    <source>
        <dbReference type="Proteomes" id="UP000814176"/>
    </source>
</evidence>
<dbReference type="RefSeq" id="XP_047784493.1">
    <property type="nucleotide sequence ID" value="XM_047922040.1"/>
</dbReference>
<dbReference type="GeneID" id="72002772"/>
<keyword evidence="3" id="KW-0418">Kinase</keyword>
<accession>A0ABQ8KXC5</accession>
<feature type="compositionally biased region" description="Basic residues" evidence="4">
    <location>
        <begin position="183"/>
        <end position="195"/>
    </location>
</feature>
<evidence type="ECO:0000256" key="2">
    <source>
        <dbReference type="ARBA" id="ARBA00022679"/>
    </source>
</evidence>
<evidence type="ECO:0000256" key="4">
    <source>
        <dbReference type="SAM" id="MobiDB-lite"/>
    </source>
</evidence>
<comment type="caution">
    <text evidence="6">The sequence shown here is derived from an EMBL/GenBank/DDBJ whole genome shotgun (WGS) entry which is preliminary data.</text>
</comment>
<evidence type="ECO:0000313" key="6">
    <source>
        <dbReference type="EMBL" id="KAH9843683.1"/>
    </source>
</evidence>
<protein>
    <recommendedName>
        <fullName evidence="5">Alpha-type protein kinase domain-containing protein</fullName>
    </recommendedName>
</protein>
<evidence type="ECO:0000256" key="1">
    <source>
        <dbReference type="ARBA" id="ARBA00022527"/>
    </source>
</evidence>
<keyword evidence="7" id="KW-1185">Reference proteome</keyword>
<sequence>MSIPAAPSSSSTLTTAKFSKLRQGQQRAATLKTSTSTVQLLTFHCDVMLMNENGKTSGTCIPAFRCDVALNDQMDVLVDKVMEELNSEDSQWRKVYGDDAVIAFGDICLTFKQKITSQYSQIKPRNYGSVRQFWDMHTQRKGLYFSEHQIKHFSPAIGVLVPISCTRPRHDAASDDNGDHDRRGRQRKTSRKRKERLSDSASPPPIKKEKLDDGLVEVKVEVKEEPIEPARPRKQLRRTARRKAPLVKPSSKSSPLRPITLHRAITFFCEQPVLRDGTWSLQRSVDAFQGKLHIPLAAGNSSRVRELLVDDDASVLLGAQCFNVYNSTLDAAQFQVLRLAKLGGLLSEFMTVLGKQSAWFLDIEVPNHFIALELEDSSEVPKTVLDCCPNAVAEELSGNLAPEIHAEINDLTVALSHYTFHSCGGDKVYASFKTSITEGGAKLQIYDPVIHSISGDEGPQDQGPDAILAFKLQHACSGLCSKLKLQPFV</sequence>
<feature type="compositionally biased region" description="Basic and acidic residues" evidence="4">
    <location>
        <begin position="168"/>
        <end position="182"/>
    </location>
</feature>
<dbReference type="Pfam" id="PF02816">
    <property type="entry name" value="Alpha_kinase"/>
    <property type="match status" value="1"/>
</dbReference>
<dbReference type="SUPFAM" id="SSF56112">
    <property type="entry name" value="Protein kinase-like (PK-like)"/>
    <property type="match status" value="1"/>
</dbReference>
<proteinExistence type="predicted"/>
<dbReference type="InterPro" id="IPR011009">
    <property type="entry name" value="Kinase-like_dom_sf"/>
</dbReference>
<dbReference type="Gene3D" id="3.20.200.10">
    <property type="entry name" value="MHCK/EF2 kinase"/>
    <property type="match status" value="1"/>
</dbReference>
<dbReference type="InterPro" id="IPR004166">
    <property type="entry name" value="a-kinase_dom"/>
</dbReference>
<gene>
    <name evidence="6" type="ORF">C8Q71DRAFT_729603</name>
</gene>
<keyword evidence="2" id="KW-0808">Transferase</keyword>
<reference evidence="6 7" key="1">
    <citation type="journal article" date="2021" name="Environ. Microbiol.">
        <title>Gene family expansions and transcriptome signatures uncover fungal adaptations to wood decay.</title>
        <authorList>
            <person name="Hage H."/>
            <person name="Miyauchi S."/>
            <person name="Viragh M."/>
            <person name="Drula E."/>
            <person name="Min B."/>
            <person name="Chaduli D."/>
            <person name="Navarro D."/>
            <person name="Favel A."/>
            <person name="Norest M."/>
            <person name="Lesage-Meessen L."/>
            <person name="Balint B."/>
            <person name="Merenyi Z."/>
            <person name="de Eugenio L."/>
            <person name="Morin E."/>
            <person name="Martinez A.T."/>
            <person name="Baldrian P."/>
            <person name="Stursova M."/>
            <person name="Martinez M.J."/>
            <person name="Novotny C."/>
            <person name="Magnuson J.K."/>
            <person name="Spatafora J.W."/>
            <person name="Maurice S."/>
            <person name="Pangilinan J."/>
            <person name="Andreopoulos W."/>
            <person name="LaButti K."/>
            <person name="Hundley H."/>
            <person name="Na H."/>
            <person name="Kuo A."/>
            <person name="Barry K."/>
            <person name="Lipzen A."/>
            <person name="Henrissat B."/>
            <person name="Riley R."/>
            <person name="Ahrendt S."/>
            <person name="Nagy L.G."/>
            <person name="Grigoriev I.V."/>
            <person name="Martin F."/>
            <person name="Rosso M.N."/>
        </authorList>
    </citation>
    <scope>NUCLEOTIDE SEQUENCE [LARGE SCALE GENOMIC DNA]</scope>
    <source>
        <strain evidence="6 7">CIRM-BRFM 1785</strain>
    </source>
</reference>
<feature type="region of interest" description="Disordered" evidence="4">
    <location>
        <begin position="168"/>
        <end position="213"/>
    </location>
</feature>
<feature type="compositionally biased region" description="Basic residues" evidence="4">
    <location>
        <begin position="232"/>
        <end position="245"/>
    </location>
</feature>
<dbReference type="Proteomes" id="UP000814176">
    <property type="component" value="Unassembled WGS sequence"/>
</dbReference>
<feature type="region of interest" description="Disordered" evidence="4">
    <location>
        <begin position="226"/>
        <end position="255"/>
    </location>
</feature>